<evidence type="ECO:0000313" key="5">
    <source>
        <dbReference type="EMBL" id="MBS7456273.1"/>
    </source>
</evidence>
<sequence length="335" mass="35645">MARADGRLRLGFLGVGWIGRHRMQALVEAGLADAAAIADPDVSCLDEAAALAPAAVRCGSLDELLAQDLDGVVIATPSAAHAAQSIAVLERGLPVFCQKPLGRDGDEAAAVVAAARRADRRLGVDLSYRHLAGIDEVRALLRDGALGRIYAGELVFHNAYGPGKDWFYDRSQAGGGCVIDLGIHLLDLGLWLLGDPLVENVSSRCFVKGAPLREHPEAVEDYATARLDLAGGIALDMACSWNLPVGVDCEIGMRLYGTRGGIGLRNVEGSFYDFVIERFDGRQRIPLAGPPDAWGGRAAVAWAHALRADAGFDAEIEGVVAVTRVLDEIYRQDRA</sequence>
<evidence type="ECO:0000313" key="4">
    <source>
        <dbReference type="EMBL" id="MBR0562706.1"/>
    </source>
</evidence>
<reference evidence="4" key="2">
    <citation type="submission" date="2021-04" db="EMBL/GenBank/DDBJ databases">
        <authorList>
            <person name="Karlyshev A.V."/>
        </authorList>
    </citation>
    <scope>NUCLEOTIDE SEQUENCE</scope>
    <source>
        <strain evidence="4">LMG 29479</strain>
    </source>
</reference>
<organism evidence="4">
    <name type="scientific">Coralloluteibacterium stylophorae</name>
    <dbReference type="NCBI Taxonomy" id="1776034"/>
    <lineage>
        <taxon>Bacteria</taxon>
        <taxon>Pseudomonadati</taxon>
        <taxon>Pseudomonadota</taxon>
        <taxon>Gammaproteobacteria</taxon>
        <taxon>Lysobacterales</taxon>
        <taxon>Lysobacteraceae</taxon>
        <taxon>Coralloluteibacterium</taxon>
    </lineage>
</organism>
<comment type="caution">
    <text evidence="4">The sequence shown here is derived from an EMBL/GenBank/DDBJ whole genome shotgun (WGS) entry which is preliminary data.</text>
</comment>
<reference evidence="5 6" key="1">
    <citation type="journal article" date="2021" name="Microbiol. Resour. Announc.">
        <title>Draft Genome Sequence of Coralloluteibacterium stylophorae LMG 29479T.</title>
        <authorList>
            <person name="Karlyshev A.V."/>
            <person name="Kudryashova E.B."/>
            <person name="Ariskina E.V."/>
            <person name="Conroy A.P."/>
            <person name="Abidueva E.Y."/>
        </authorList>
    </citation>
    <scope>NUCLEOTIDE SEQUENCE [LARGE SCALE GENOMIC DNA]</scope>
    <source>
        <strain evidence="5 6">LMG 29479</strain>
    </source>
</reference>
<dbReference type="SUPFAM" id="SSF55347">
    <property type="entry name" value="Glyceraldehyde-3-phosphate dehydrogenase-like, C-terminal domain"/>
    <property type="match status" value="1"/>
</dbReference>
<proteinExistence type="predicted"/>
<dbReference type="InterPro" id="IPR000683">
    <property type="entry name" value="Gfo/Idh/MocA-like_OxRdtase_N"/>
</dbReference>
<dbReference type="AlphaFoldDB" id="A0A8J7VUW2"/>
<dbReference type="InterPro" id="IPR036291">
    <property type="entry name" value="NAD(P)-bd_dom_sf"/>
</dbReference>
<dbReference type="Proteomes" id="UP000675747">
    <property type="component" value="Unassembled WGS sequence"/>
</dbReference>
<gene>
    <name evidence="5" type="ORF">KB893_003870</name>
    <name evidence="4" type="ORF">KB893_09285</name>
</gene>
<protein>
    <submittedName>
        <fullName evidence="4">Gfo/Idh/MocA family oxidoreductase</fullName>
    </submittedName>
</protein>
<dbReference type="EMBL" id="JAGQFT020000002">
    <property type="protein sequence ID" value="MBS7456273.1"/>
    <property type="molecule type" value="Genomic_DNA"/>
</dbReference>
<accession>A0A8J7VUW2</accession>
<dbReference type="RefSeq" id="WP_211926646.1">
    <property type="nucleotide sequence ID" value="NZ_JAGQFT020000002.1"/>
</dbReference>
<feature type="domain" description="GFO/IDH/MocA-like oxidoreductase" evidence="3">
    <location>
        <begin position="136"/>
        <end position="262"/>
    </location>
</feature>
<dbReference type="Gene3D" id="3.40.50.720">
    <property type="entry name" value="NAD(P)-binding Rossmann-like Domain"/>
    <property type="match status" value="1"/>
</dbReference>
<dbReference type="Gene3D" id="3.30.360.10">
    <property type="entry name" value="Dihydrodipicolinate Reductase, domain 2"/>
    <property type="match status" value="1"/>
</dbReference>
<dbReference type="EMBL" id="JAGQFT010000070">
    <property type="protein sequence ID" value="MBR0562706.1"/>
    <property type="molecule type" value="Genomic_DNA"/>
</dbReference>
<dbReference type="InterPro" id="IPR050463">
    <property type="entry name" value="Gfo/Idh/MocA_oxidrdct_glycsds"/>
</dbReference>
<dbReference type="InterPro" id="IPR055170">
    <property type="entry name" value="GFO_IDH_MocA-like_dom"/>
</dbReference>
<dbReference type="PANTHER" id="PTHR43818">
    <property type="entry name" value="BCDNA.GH03377"/>
    <property type="match status" value="1"/>
</dbReference>
<dbReference type="PANTHER" id="PTHR43818:SF11">
    <property type="entry name" value="BCDNA.GH03377"/>
    <property type="match status" value="1"/>
</dbReference>
<feature type="domain" description="Gfo/Idh/MocA-like oxidoreductase N-terminal" evidence="2">
    <location>
        <begin position="9"/>
        <end position="125"/>
    </location>
</feature>
<evidence type="ECO:0000313" key="6">
    <source>
        <dbReference type="Proteomes" id="UP000675747"/>
    </source>
</evidence>
<dbReference type="GO" id="GO:0016491">
    <property type="term" value="F:oxidoreductase activity"/>
    <property type="evidence" value="ECO:0007669"/>
    <property type="project" value="UniProtKB-KW"/>
</dbReference>
<dbReference type="GO" id="GO:0000166">
    <property type="term" value="F:nucleotide binding"/>
    <property type="evidence" value="ECO:0007669"/>
    <property type="project" value="InterPro"/>
</dbReference>
<keyword evidence="6" id="KW-1185">Reference proteome</keyword>
<evidence type="ECO:0000259" key="2">
    <source>
        <dbReference type="Pfam" id="PF01408"/>
    </source>
</evidence>
<name>A0A8J7VUW2_9GAMM</name>
<keyword evidence="1" id="KW-0560">Oxidoreductase</keyword>
<evidence type="ECO:0000259" key="3">
    <source>
        <dbReference type="Pfam" id="PF22725"/>
    </source>
</evidence>
<dbReference type="Pfam" id="PF22725">
    <property type="entry name" value="GFO_IDH_MocA_C3"/>
    <property type="match status" value="1"/>
</dbReference>
<dbReference type="SUPFAM" id="SSF51735">
    <property type="entry name" value="NAD(P)-binding Rossmann-fold domains"/>
    <property type="match status" value="1"/>
</dbReference>
<evidence type="ECO:0000256" key="1">
    <source>
        <dbReference type="ARBA" id="ARBA00023002"/>
    </source>
</evidence>
<dbReference type="Pfam" id="PF01408">
    <property type="entry name" value="GFO_IDH_MocA"/>
    <property type="match status" value="1"/>
</dbReference>